<organism evidence="1 2">
    <name type="scientific">Chitinophaga jiangningensis</name>
    <dbReference type="NCBI Taxonomy" id="1419482"/>
    <lineage>
        <taxon>Bacteria</taxon>
        <taxon>Pseudomonadati</taxon>
        <taxon>Bacteroidota</taxon>
        <taxon>Chitinophagia</taxon>
        <taxon>Chitinophagales</taxon>
        <taxon>Chitinophagaceae</taxon>
        <taxon>Chitinophaga</taxon>
    </lineage>
</organism>
<dbReference type="Proteomes" id="UP000184420">
    <property type="component" value="Unassembled WGS sequence"/>
</dbReference>
<dbReference type="InterPro" id="IPR053842">
    <property type="entry name" value="NikA-like"/>
</dbReference>
<accession>A0A1M7JDX2</accession>
<dbReference type="Pfam" id="PF21983">
    <property type="entry name" value="NikA-like"/>
    <property type="match status" value="1"/>
</dbReference>
<name>A0A1M7JDX2_9BACT</name>
<sequence>MRRVAVKGVIVSRLKPEEKAIANELKAIGNNLNQIARTAKQEGMLSAILLFESYRDFVDALIKRFYHDK</sequence>
<keyword evidence="2" id="KW-1185">Reference proteome</keyword>
<proteinExistence type="predicted"/>
<gene>
    <name evidence="1" type="ORF">SAMN05444266_108326</name>
</gene>
<dbReference type="AlphaFoldDB" id="A0A1M7JDX2"/>
<dbReference type="EMBL" id="FRBL01000008">
    <property type="protein sequence ID" value="SHM51176.1"/>
    <property type="molecule type" value="Genomic_DNA"/>
</dbReference>
<reference evidence="1 2" key="1">
    <citation type="submission" date="2016-11" db="EMBL/GenBank/DDBJ databases">
        <authorList>
            <person name="Jaros S."/>
            <person name="Januszkiewicz K."/>
            <person name="Wedrychowicz H."/>
        </authorList>
    </citation>
    <scope>NUCLEOTIDE SEQUENCE [LARGE SCALE GENOMIC DNA]</scope>
    <source>
        <strain evidence="1 2">DSM 27406</strain>
    </source>
</reference>
<evidence type="ECO:0000313" key="2">
    <source>
        <dbReference type="Proteomes" id="UP000184420"/>
    </source>
</evidence>
<evidence type="ECO:0000313" key="1">
    <source>
        <dbReference type="EMBL" id="SHM51176.1"/>
    </source>
</evidence>
<protein>
    <submittedName>
        <fullName evidence="1">Mobilisation protein (MobC)</fullName>
    </submittedName>
</protein>